<organism evidence="2 3">
    <name type="scientific">Chryseolinea lacunae</name>
    <dbReference type="NCBI Taxonomy" id="2801331"/>
    <lineage>
        <taxon>Bacteria</taxon>
        <taxon>Pseudomonadati</taxon>
        <taxon>Bacteroidota</taxon>
        <taxon>Cytophagia</taxon>
        <taxon>Cytophagales</taxon>
        <taxon>Fulvivirgaceae</taxon>
        <taxon>Chryseolinea</taxon>
    </lineage>
</organism>
<reference evidence="2 3" key="1">
    <citation type="submission" date="2021-01" db="EMBL/GenBank/DDBJ databases">
        <title>Chryseolinea sp. Jin1 Genome sequencing and assembly.</title>
        <authorList>
            <person name="Kim I."/>
        </authorList>
    </citation>
    <scope>NUCLEOTIDE SEQUENCE [LARGE SCALE GENOMIC DNA]</scope>
    <source>
        <strain evidence="2 3">Jin1</strain>
    </source>
</reference>
<name>A0ABS1L1L5_9BACT</name>
<keyword evidence="3" id="KW-1185">Reference proteome</keyword>
<feature type="compositionally biased region" description="Basic and acidic residues" evidence="1">
    <location>
        <begin position="149"/>
        <end position="160"/>
    </location>
</feature>
<protein>
    <submittedName>
        <fullName evidence="2">Uncharacterized protein</fullName>
    </submittedName>
</protein>
<dbReference type="RefSeq" id="WP_202016117.1">
    <property type="nucleotide sequence ID" value="NZ_JAERRB010000017.1"/>
</dbReference>
<evidence type="ECO:0000313" key="2">
    <source>
        <dbReference type="EMBL" id="MBL0745604.1"/>
    </source>
</evidence>
<evidence type="ECO:0000313" key="3">
    <source>
        <dbReference type="Proteomes" id="UP000613030"/>
    </source>
</evidence>
<proteinExistence type="predicted"/>
<evidence type="ECO:0000256" key="1">
    <source>
        <dbReference type="SAM" id="MobiDB-lite"/>
    </source>
</evidence>
<dbReference type="EMBL" id="JAERRB010000017">
    <property type="protein sequence ID" value="MBL0745604.1"/>
    <property type="molecule type" value="Genomic_DNA"/>
</dbReference>
<sequence>MSKIWNWFRSIVVNDATFDLEQRRLNWVYIPWELRGVVNDGSISRQCYVFDGANFTATTPPTGMRIPPGGSQRVYPFIITPPGRDRQHTLATEVHRAVATTVQVAAPQRGTTLCLMPGGSVTQASCPSVFPTPHRLTPASKSAPMKIPSDGKKYQFEQQG</sequence>
<comment type="caution">
    <text evidence="2">The sequence shown here is derived from an EMBL/GenBank/DDBJ whole genome shotgun (WGS) entry which is preliminary data.</text>
</comment>
<gene>
    <name evidence="2" type="ORF">JI741_30510</name>
</gene>
<dbReference type="Proteomes" id="UP000613030">
    <property type="component" value="Unassembled WGS sequence"/>
</dbReference>
<feature type="region of interest" description="Disordered" evidence="1">
    <location>
        <begin position="137"/>
        <end position="160"/>
    </location>
</feature>
<accession>A0ABS1L1L5</accession>